<comment type="caution">
    <text evidence="1">The sequence shown here is derived from an EMBL/GenBank/DDBJ whole genome shotgun (WGS) entry which is preliminary data.</text>
</comment>
<name>A0ABR4Q9R7_9CEST</name>
<protein>
    <submittedName>
        <fullName evidence="1">Uncharacterized protein</fullName>
    </submittedName>
</protein>
<evidence type="ECO:0000313" key="1">
    <source>
        <dbReference type="EMBL" id="KAL5106473.1"/>
    </source>
</evidence>
<gene>
    <name evidence="1" type="ORF">TcWFU_010272</name>
</gene>
<accession>A0ABR4Q9R7</accession>
<proteinExistence type="predicted"/>
<reference evidence="1 2" key="1">
    <citation type="journal article" date="2022" name="Front. Cell. Infect. Microbiol.">
        <title>The Genomes of Two Strains of Taenia crassiceps the Animal Model for the Study of Human Cysticercosis.</title>
        <authorList>
            <person name="Bobes R.J."/>
            <person name="Estrada K."/>
            <person name="Rios-Valencia D.G."/>
            <person name="Calderon-Gallegos A."/>
            <person name="de la Torre P."/>
            <person name="Carrero J.C."/>
            <person name="Sanchez-Flores A."/>
            <person name="Laclette J.P."/>
        </authorList>
    </citation>
    <scope>NUCLEOTIDE SEQUENCE [LARGE SCALE GENOMIC DNA]</scope>
    <source>
        <strain evidence="1">WFUcys</strain>
    </source>
</reference>
<organism evidence="1 2">
    <name type="scientific">Taenia crassiceps</name>
    <dbReference type="NCBI Taxonomy" id="6207"/>
    <lineage>
        <taxon>Eukaryota</taxon>
        <taxon>Metazoa</taxon>
        <taxon>Spiralia</taxon>
        <taxon>Lophotrochozoa</taxon>
        <taxon>Platyhelminthes</taxon>
        <taxon>Cestoda</taxon>
        <taxon>Eucestoda</taxon>
        <taxon>Cyclophyllidea</taxon>
        <taxon>Taeniidae</taxon>
        <taxon>Taenia</taxon>
    </lineage>
</organism>
<evidence type="ECO:0000313" key="2">
    <source>
        <dbReference type="Proteomes" id="UP001651158"/>
    </source>
</evidence>
<keyword evidence="2" id="KW-1185">Reference proteome</keyword>
<dbReference type="Proteomes" id="UP001651158">
    <property type="component" value="Unassembled WGS sequence"/>
</dbReference>
<dbReference type="EMBL" id="JAKROA010000006">
    <property type="protein sequence ID" value="KAL5106473.1"/>
    <property type="molecule type" value="Genomic_DNA"/>
</dbReference>
<sequence length="109" mass="11844">MEVCICADRRNGPTLIARSPRGRLATGVGVCVHVRERTVGGNRNASSAPLSFLPIALAADWRASASDYRSLAQAPKLIGETYTSRGLSAFEGRRDVWLKNATICQQQKQ</sequence>